<feature type="transmembrane region" description="Helical" evidence="13">
    <location>
        <begin position="53"/>
        <end position="70"/>
    </location>
</feature>
<dbReference type="InterPro" id="IPR007960">
    <property type="entry name" value="TAS2R"/>
</dbReference>
<dbReference type="AlphaFoldDB" id="A0AAV6ZLG0"/>
<gene>
    <name evidence="14" type="ORF">GDO81_028876</name>
</gene>
<evidence type="ECO:0000313" key="14">
    <source>
        <dbReference type="EMBL" id="KAG8550096.1"/>
    </source>
</evidence>
<evidence type="ECO:0000256" key="2">
    <source>
        <dbReference type="ARBA" id="ARBA00007376"/>
    </source>
</evidence>
<dbReference type="SUPFAM" id="SSF81321">
    <property type="entry name" value="Family A G protein-coupled receptor-like"/>
    <property type="match status" value="1"/>
</dbReference>
<evidence type="ECO:0000256" key="6">
    <source>
        <dbReference type="ARBA" id="ARBA00022989"/>
    </source>
</evidence>
<reference evidence="14" key="1">
    <citation type="thesis" date="2020" institute="ProQuest LLC" country="789 East Eisenhower Parkway, Ann Arbor, MI, USA">
        <title>Comparative Genomics and Chromosome Evolution.</title>
        <authorList>
            <person name="Mudd A.B."/>
        </authorList>
    </citation>
    <scope>NUCLEOTIDE SEQUENCE</scope>
    <source>
        <strain evidence="14">237g6f4</strain>
        <tissue evidence="14">Blood</tissue>
    </source>
</reference>
<dbReference type="GO" id="GO:0016020">
    <property type="term" value="C:membrane"/>
    <property type="evidence" value="ECO:0007669"/>
    <property type="project" value="UniProtKB-SubCell"/>
</dbReference>
<keyword evidence="9 12" id="KW-0675">Receptor</keyword>
<dbReference type="Pfam" id="PF05296">
    <property type="entry name" value="TAS2R"/>
    <property type="match status" value="1"/>
</dbReference>
<keyword evidence="8 12" id="KW-0472">Membrane</keyword>
<evidence type="ECO:0000256" key="10">
    <source>
        <dbReference type="ARBA" id="ARBA00023224"/>
    </source>
</evidence>
<feature type="transmembrane region" description="Helical" evidence="13">
    <location>
        <begin position="189"/>
        <end position="216"/>
    </location>
</feature>
<evidence type="ECO:0000256" key="3">
    <source>
        <dbReference type="ARBA" id="ARBA00022480"/>
    </source>
</evidence>
<proteinExistence type="inferred from homology"/>
<keyword evidence="6 13" id="KW-1133">Transmembrane helix</keyword>
<feature type="transmembrane region" description="Helical" evidence="13">
    <location>
        <begin position="136"/>
        <end position="157"/>
    </location>
</feature>
<dbReference type="FunFam" id="1.20.1070.10:FF:000055">
    <property type="entry name" value="Taste receptor type 2"/>
    <property type="match status" value="1"/>
</dbReference>
<comment type="similarity">
    <text evidence="2 11">Belongs to the G-protein coupled receptor T2R family.</text>
</comment>
<sequence length="312" mass="35997">MKMTMMRDFSVQYTLIVVLYVKCLIGFTVNMIMVATNVMKWKIRKSLPTSDKILSHLAISRGLYFVNIFIQISGVHFELWPRQKQFVPSILYILSMFLYYVSQWIATTLCVFYCVKIVSYNCALCLFLKSRISTMVPWLVTASLIMSFISSLPFGWYRNHLKTHKIFNTSSENNTNYGHDTTLDLMGQFLIFAAGSFPPFIIFCAANFLLICFLFMHTQRMKSNGSHVHNPNLKSHFGALKSMSLFLVLQILLFIGMNLFASGKFLQFQYPMLISWMVRCSPPLLHSIYLISASDDVRKVFTSMCSGLMRCF</sequence>
<dbReference type="GO" id="GO:0033038">
    <property type="term" value="F:bitter taste receptor activity"/>
    <property type="evidence" value="ECO:0007669"/>
    <property type="project" value="InterPro"/>
</dbReference>
<evidence type="ECO:0000256" key="13">
    <source>
        <dbReference type="SAM" id="Phobius"/>
    </source>
</evidence>
<dbReference type="Gene3D" id="1.20.1070.10">
    <property type="entry name" value="Rhodopsin 7-helix transmembrane proteins"/>
    <property type="match status" value="1"/>
</dbReference>
<comment type="caution">
    <text evidence="14">The sequence shown here is derived from an EMBL/GenBank/DDBJ whole genome shotgun (WGS) entry which is preliminary data.</text>
</comment>
<dbReference type="Proteomes" id="UP000824782">
    <property type="component" value="Unassembled WGS sequence"/>
</dbReference>
<dbReference type="GO" id="GO:0004930">
    <property type="term" value="F:G protein-coupled receptor activity"/>
    <property type="evidence" value="ECO:0007669"/>
    <property type="project" value="UniProtKB-KW"/>
</dbReference>
<name>A0AAV6ZLG0_ENGPU</name>
<evidence type="ECO:0000313" key="15">
    <source>
        <dbReference type="Proteomes" id="UP000824782"/>
    </source>
</evidence>
<evidence type="ECO:0000256" key="12">
    <source>
        <dbReference type="RuleBase" id="RU004424"/>
    </source>
</evidence>
<evidence type="ECO:0000256" key="5">
    <source>
        <dbReference type="ARBA" id="ARBA00022692"/>
    </source>
</evidence>
<comment type="subcellular location">
    <subcellularLocation>
        <location evidence="1 12">Membrane</location>
        <topology evidence="1 12">Multi-pass membrane protein</topology>
    </subcellularLocation>
</comment>
<evidence type="ECO:0000256" key="7">
    <source>
        <dbReference type="ARBA" id="ARBA00023040"/>
    </source>
</evidence>
<keyword evidence="4 12" id="KW-0716">Sensory transduction</keyword>
<dbReference type="PANTHER" id="PTHR11394">
    <property type="entry name" value="TASTE RECEPTOR TYPE 2"/>
    <property type="match status" value="1"/>
</dbReference>
<evidence type="ECO:0000256" key="8">
    <source>
        <dbReference type="ARBA" id="ARBA00023136"/>
    </source>
</evidence>
<keyword evidence="15" id="KW-1185">Reference proteome</keyword>
<evidence type="ECO:0000256" key="4">
    <source>
        <dbReference type="ARBA" id="ARBA00022606"/>
    </source>
</evidence>
<feature type="transmembrane region" description="Helical" evidence="13">
    <location>
        <begin position="12"/>
        <end position="32"/>
    </location>
</feature>
<protein>
    <recommendedName>
        <fullName evidence="12">Taste receptor type 2</fullName>
    </recommendedName>
</protein>
<dbReference type="EMBL" id="WNYA01000090">
    <property type="protein sequence ID" value="KAG8550096.1"/>
    <property type="molecule type" value="Genomic_DNA"/>
</dbReference>
<feature type="transmembrane region" description="Helical" evidence="13">
    <location>
        <begin position="237"/>
        <end position="261"/>
    </location>
</feature>
<evidence type="ECO:0000256" key="1">
    <source>
        <dbReference type="ARBA" id="ARBA00004141"/>
    </source>
</evidence>
<keyword evidence="5 12" id="KW-0812">Transmembrane</keyword>
<evidence type="ECO:0000256" key="9">
    <source>
        <dbReference type="ARBA" id="ARBA00023170"/>
    </source>
</evidence>
<organism evidence="14 15">
    <name type="scientific">Engystomops pustulosus</name>
    <name type="common">Tungara frog</name>
    <name type="synonym">Physalaemus pustulosus</name>
    <dbReference type="NCBI Taxonomy" id="76066"/>
    <lineage>
        <taxon>Eukaryota</taxon>
        <taxon>Metazoa</taxon>
        <taxon>Chordata</taxon>
        <taxon>Craniata</taxon>
        <taxon>Vertebrata</taxon>
        <taxon>Euteleostomi</taxon>
        <taxon>Amphibia</taxon>
        <taxon>Batrachia</taxon>
        <taxon>Anura</taxon>
        <taxon>Neobatrachia</taxon>
        <taxon>Hyloidea</taxon>
        <taxon>Leptodactylidae</taxon>
        <taxon>Leiuperinae</taxon>
        <taxon>Engystomops</taxon>
    </lineage>
</organism>
<keyword evidence="10 12" id="KW-0807">Transducer</keyword>
<keyword evidence="3 12" id="KW-0919">Taste</keyword>
<dbReference type="PANTHER" id="PTHR11394:SF47">
    <property type="entry name" value="TASTE RECEPTOR TYPE 2 MEMBER 40"/>
    <property type="match status" value="1"/>
</dbReference>
<evidence type="ECO:0000256" key="11">
    <source>
        <dbReference type="RuleBase" id="RU004423"/>
    </source>
</evidence>
<accession>A0AAV6ZLG0</accession>
<feature type="transmembrane region" description="Helical" evidence="13">
    <location>
        <begin position="90"/>
        <end position="115"/>
    </location>
</feature>
<keyword evidence="7 12" id="KW-0297">G-protein coupled receptor</keyword>